<sequence>MQLPPPQEPPVHAERKFLVFERCLEKLLEHCLALCESCTFCRSCTHKFTVTSTQLEVVSLCSVAQRTTWDSQPNVGGNPSRNLLLASGIFLSGCFTAPVLRLLASVNMQIFMERTFYNYQRAYLVPAVNEVWHY</sequence>
<evidence type="ECO:0000313" key="3">
    <source>
        <dbReference type="Proteomes" id="UP000821853"/>
    </source>
</evidence>
<dbReference type="OMA" id="MQIFMER"/>
<feature type="transmembrane region" description="Helical" evidence="1">
    <location>
        <begin position="83"/>
        <end position="104"/>
    </location>
</feature>
<gene>
    <name evidence="2" type="ORF">HPB48_020307</name>
</gene>
<keyword evidence="1" id="KW-0472">Membrane</keyword>
<accession>A0A9J6GSV2</accession>
<dbReference type="PANTHER" id="PTHR31751">
    <property type="entry name" value="SI:CH211-108C17.2-RELATED-RELATED"/>
    <property type="match status" value="1"/>
</dbReference>
<protein>
    <submittedName>
        <fullName evidence="2">Uncharacterized protein</fullName>
    </submittedName>
</protein>
<organism evidence="2 3">
    <name type="scientific">Haemaphysalis longicornis</name>
    <name type="common">Bush tick</name>
    <dbReference type="NCBI Taxonomy" id="44386"/>
    <lineage>
        <taxon>Eukaryota</taxon>
        <taxon>Metazoa</taxon>
        <taxon>Ecdysozoa</taxon>
        <taxon>Arthropoda</taxon>
        <taxon>Chelicerata</taxon>
        <taxon>Arachnida</taxon>
        <taxon>Acari</taxon>
        <taxon>Parasitiformes</taxon>
        <taxon>Ixodida</taxon>
        <taxon>Ixodoidea</taxon>
        <taxon>Ixodidae</taxon>
        <taxon>Haemaphysalinae</taxon>
        <taxon>Haemaphysalis</taxon>
    </lineage>
</organism>
<dbReference type="OrthoDB" id="5988200at2759"/>
<dbReference type="AlphaFoldDB" id="A0A9J6GSV2"/>
<dbReference type="PANTHER" id="PTHR31751:SF42">
    <property type="entry name" value="PROTEIN CBG10204"/>
    <property type="match status" value="1"/>
</dbReference>
<reference evidence="2 3" key="1">
    <citation type="journal article" date="2020" name="Cell">
        <title>Large-Scale Comparative Analyses of Tick Genomes Elucidate Their Genetic Diversity and Vector Capacities.</title>
        <authorList>
            <consortium name="Tick Genome and Microbiome Consortium (TIGMIC)"/>
            <person name="Jia N."/>
            <person name="Wang J."/>
            <person name="Shi W."/>
            <person name="Du L."/>
            <person name="Sun Y."/>
            <person name="Zhan W."/>
            <person name="Jiang J.F."/>
            <person name="Wang Q."/>
            <person name="Zhang B."/>
            <person name="Ji P."/>
            <person name="Bell-Sakyi L."/>
            <person name="Cui X.M."/>
            <person name="Yuan T.T."/>
            <person name="Jiang B.G."/>
            <person name="Yang W.F."/>
            <person name="Lam T.T."/>
            <person name="Chang Q.C."/>
            <person name="Ding S.J."/>
            <person name="Wang X.J."/>
            <person name="Zhu J.G."/>
            <person name="Ruan X.D."/>
            <person name="Zhao L."/>
            <person name="Wei J.T."/>
            <person name="Ye R.Z."/>
            <person name="Que T.C."/>
            <person name="Du C.H."/>
            <person name="Zhou Y.H."/>
            <person name="Cheng J.X."/>
            <person name="Dai P.F."/>
            <person name="Guo W.B."/>
            <person name="Han X.H."/>
            <person name="Huang E.J."/>
            <person name="Li L.F."/>
            <person name="Wei W."/>
            <person name="Gao Y.C."/>
            <person name="Liu J.Z."/>
            <person name="Shao H.Z."/>
            <person name="Wang X."/>
            <person name="Wang C.C."/>
            <person name="Yang T.C."/>
            <person name="Huo Q.B."/>
            <person name="Li W."/>
            <person name="Chen H.Y."/>
            <person name="Chen S.E."/>
            <person name="Zhou L.G."/>
            <person name="Ni X.B."/>
            <person name="Tian J.H."/>
            <person name="Sheng Y."/>
            <person name="Liu T."/>
            <person name="Pan Y.S."/>
            <person name="Xia L.Y."/>
            <person name="Li J."/>
            <person name="Zhao F."/>
            <person name="Cao W.C."/>
        </authorList>
    </citation>
    <scope>NUCLEOTIDE SEQUENCE [LARGE SCALE GENOMIC DNA]</scope>
    <source>
        <strain evidence="2">HaeL-2018</strain>
    </source>
</reference>
<keyword evidence="1" id="KW-1133">Transmembrane helix</keyword>
<keyword evidence="1" id="KW-0812">Transmembrane</keyword>
<evidence type="ECO:0000313" key="2">
    <source>
        <dbReference type="EMBL" id="KAH9378573.1"/>
    </source>
</evidence>
<name>A0A9J6GSV2_HAELO</name>
<proteinExistence type="predicted"/>
<comment type="caution">
    <text evidence="2">The sequence shown here is derived from an EMBL/GenBank/DDBJ whole genome shotgun (WGS) entry which is preliminary data.</text>
</comment>
<dbReference type="VEuPathDB" id="VectorBase:HLOH_047236"/>
<evidence type="ECO:0000256" key="1">
    <source>
        <dbReference type="SAM" id="Phobius"/>
    </source>
</evidence>
<keyword evidence="3" id="KW-1185">Reference proteome</keyword>
<dbReference type="Proteomes" id="UP000821853">
    <property type="component" value="Unassembled WGS sequence"/>
</dbReference>
<dbReference type="EMBL" id="JABSTR010000009">
    <property type="protein sequence ID" value="KAH9378573.1"/>
    <property type="molecule type" value="Genomic_DNA"/>
</dbReference>